<gene>
    <name evidence="1" type="ORF">ACS77_25930</name>
</gene>
<evidence type="ECO:0000313" key="2">
    <source>
        <dbReference type="Proteomes" id="UP000036955"/>
    </source>
</evidence>
<protein>
    <submittedName>
        <fullName evidence="1">Uncharacterized protein</fullName>
    </submittedName>
</protein>
<organism evidence="1 2">
    <name type="scientific">Pseudomonas syringae</name>
    <dbReference type="NCBI Taxonomy" id="317"/>
    <lineage>
        <taxon>Bacteria</taxon>
        <taxon>Pseudomonadati</taxon>
        <taxon>Pseudomonadota</taxon>
        <taxon>Gammaproteobacteria</taxon>
        <taxon>Pseudomonadales</taxon>
        <taxon>Pseudomonadaceae</taxon>
        <taxon>Pseudomonas</taxon>
    </lineage>
</organism>
<proteinExistence type="predicted"/>
<dbReference type="AlphaFoldDB" id="A0A0L1LS40"/>
<name>A0A0L1LS40_PSESX</name>
<reference evidence="1 2" key="1">
    <citation type="submission" date="2015-06" db="EMBL/GenBank/DDBJ databases">
        <authorList>
            <person name="Hoefler B.C."/>
            <person name="Straight P.D."/>
        </authorList>
    </citation>
    <scope>NUCLEOTIDE SEQUENCE [LARGE SCALE GENOMIC DNA]</scope>
    <source>
        <strain evidence="1 2">Riq4</strain>
    </source>
</reference>
<comment type="caution">
    <text evidence="1">The sequence shown here is derived from an EMBL/GenBank/DDBJ whole genome shotgun (WGS) entry which is preliminary data.</text>
</comment>
<accession>A0A0L1LS40</accession>
<dbReference type="Proteomes" id="UP000036955">
    <property type="component" value="Unassembled WGS sequence"/>
</dbReference>
<evidence type="ECO:0000313" key="1">
    <source>
        <dbReference type="EMBL" id="KNH19012.1"/>
    </source>
</evidence>
<sequence length="64" mass="7118">MSTASNEYTSVFSNQHQGMTALTGFFGSNDPTAEEHMTERSICQDVIEASFLKNLARFIEILSI</sequence>
<dbReference type="PATRIC" id="fig|317.197.peg.5238"/>
<dbReference type="EMBL" id="LFQK01000064">
    <property type="protein sequence ID" value="KNH19012.1"/>
    <property type="molecule type" value="Genomic_DNA"/>
</dbReference>